<dbReference type="EMBL" id="CP089276">
    <property type="protein sequence ID" value="USP77113.1"/>
    <property type="molecule type" value="Genomic_DNA"/>
</dbReference>
<reference evidence="1" key="1">
    <citation type="submission" date="2021-12" db="EMBL/GenBank/DDBJ databases">
        <title>Curvularia clavata genome.</title>
        <authorList>
            <person name="Cao Y."/>
        </authorList>
    </citation>
    <scope>NUCLEOTIDE SEQUENCE</scope>
    <source>
        <strain evidence="1">Yc1106</strain>
    </source>
</reference>
<dbReference type="AlphaFoldDB" id="A0A9Q8ZA94"/>
<organism evidence="1 2">
    <name type="scientific">Curvularia clavata</name>
    <dbReference type="NCBI Taxonomy" id="95742"/>
    <lineage>
        <taxon>Eukaryota</taxon>
        <taxon>Fungi</taxon>
        <taxon>Dikarya</taxon>
        <taxon>Ascomycota</taxon>
        <taxon>Pezizomycotina</taxon>
        <taxon>Dothideomycetes</taxon>
        <taxon>Pleosporomycetidae</taxon>
        <taxon>Pleosporales</taxon>
        <taxon>Pleosporineae</taxon>
        <taxon>Pleosporaceae</taxon>
        <taxon>Curvularia</taxon>
    </lineage>
</organism>
<gene>
    <name evidence="1" type="ORF">yc1106_04387</name>
</gene>
<protein>
    <submittedName>
        <fullName evidence="1">Uncharacterized protein</fullName>
    </submittedName>
</protein>
<keyword evidence="2" id="KW-1185">Reference proteome</keyword>
<proteinExistence type="predicted"/>
<dbReference type="VEuPathDB" id="FungiDB:yc1106_04387"/>
<dbReference type="Proteomes" id="UP001056012">
    <property type="component" value="Chromosome 3"/>
</dbReference>
<evidence type="ECO:0000313" key="2">
    <source>
        <dbReference type="Proteomes" id="UP001056012"/>
    </source>
</evidence>
<sequence length="304" mass="35537">MDPGYVSFEENFARRLPLELKQMVFKWAVVGNSNDIEINFDNIVSPEPSSALGFLAKLKVSYPCDVYNEAIQYLAKPMFRWVFTSDSEPHRYLLKVFHKQAPSELREQIQHVYLRRMRVASLVNSMEFPINTPDRWDLKLPNRSDYSEYLQRIVGKKRYRSLPDFVSPILSDFKLGMTLLPRTLPFITKLEIGLDLYDCAFLNCIHHPFIDSWSKRDVTFPHAQLEIFDYILPLKSFKNISEVDIRVLWGDYFGQGNAIHGEEEKNVKQEMQESFVHFLREVVPAKCITSHDGDKIPMHSPSKR</sequence>
<dbReference type="OrthoDB" id="3692518at2759"/>
<accession>A0A9Q8ZA94</accession>
<evidence type="ECO:0000313" key="1">
    <source>
        <dbReference type="EMBL" id="USP77113.1"/>
    </source>
</evidence>
<name>A0A9Q8ZA94_CURCL</name>